<keyword evidence="2" id="KW-0472">Membrane</keyword>
<evidence type="ECO:0000256" key="2">
    <source>
        <dbReference type="SAM" id="Phobius"/>
    </source>
</evidence>
<dbReference type="SUPFAM" id="SSF82895">
    <property type="entry name" value="TSP-1 type 1 repeat"/>
    <property type="match status" value="2"/>
</dbReference>
<feature type="compositionally biased region" description="Polar residues" evidence="1">
    <location>
        <begin position="190"/>
        <end position="203"/>
    </location>
</feature>
<gene>
    <name evidence="3" type="ORF">BN1205_011090</name>
</gene>
<feature type="compositionally biased region" description="Polar residues" evidence="1">
    <location>
        <begin position="692"/>
        <end position="703"/>
    </location>
</feature>
<dbReference type="InterPro" id="IPR039942">
    <property type="entry name" value="SBSPO"/>
</dbReference>
<dbReference type="Gene3D" id="2.20.100.10">
    <property type="entry name" value="Thrombospondin type-1 (TSP1) repeat"/>
    <property type="match status" value="2"/>
</dbReference>
<dbReference type="PANTHER" id="PTHR20920:SF5">
    <property type="entry name" value="SMB DOMAIN-CONTAINING PROTEIN"/>
    <property type="match status" value="1"/>
</dbReference>
<feature type="transmembrane region" description="Helical" evidence="2">
    <location>
        <begin position="274"/>
        <end position="295"/>
    </location>
</feature>
<feature type="compositionally biased region" description="Polar residues" evidence="1">
    <location>
        <begin position="74"/>
        <end position="86"/>
    </location>
</feature>
<accession>A0A0F7UR93</accession>
<keyword evidence="2" id="KW-0812">Transmembrane</keyword>
<organism evidence="3">
    <name type="scientific">Toxoplasma gondii (strain ATCC 50861 / VEG)</name>
    <dbReference type="NCBI Taxonomy" id="432359"/>
    <lineage>
        <taxon>Eukaryota</taxon>
        <taxon>Sar</taxon>
        <taxon>Alveolata</taxon>
        <taxon>Apicomplexa</taxon>
        <taxon>Conoidasida</taxon>
        <taxon>Coccidia</taxon>
        <taxon>Eucoccidiorida</taxon>
        <taxon>Eimeriorina</taxon>
        <taxon>Sarcocystidae</taxon>
        <taxon>Toxoplasma</taxon>
    </lineage>
</organism>
<feature type="compositionally biased region" description="Polar residues" evidence="1">
    <location>
        <begin position="44"/>
        <end position="53"/>
    </location>
</feature>
<proteinExistence type="predicted"/>
<evidence type="ECO:0000313" key="3">
    <source>
        <dbReference type="EMBL" id="CEL72464.1"/>
    </source>
</evidence>
<dbReference type="InterPro" id="IPR000884">
    <property type="entry name" value="TSP1_rpt"/>
</dbReference>
<sequence>MGLWEAGENESVDSNYENTSACDLDAADPGEDAGSEGKEKADSSSRQTHSPIGQESVHASAGSIRVSRKFPKAQNASDNADASTPASLEASDGEEAGSVQKASSVSSGTSEKARKSEGAAEPLDQGARPSSSAFSILKKSSTVSRRSSKLSVRFGETELSDEENSKSAGVVAALSSVMHDYRDAPEPSKTDNVSWSTSEATETQHTFQQLRQREKESVAAIDSTLQSLVVSSSGGSHARSSDASGITNLKSLSSTSEPVLSELTKKLQKRRKSLTIGVLVTAVALVVALILLATLTAKQKLLIVEKETLVEECKTSEWSEWTACPSLCSSDYSTRRRIITALGPDPTLCPGLVERRKCVGECRAFVIARSTTERLTDNHVETFPACYGNLRKAIETTLGLGADRSTISSMRTDLSTGRRFWKVEFVLYPDGNGAAETYDADPNLFSEEVLRKIGAALQGPPTTLSQLITQCMPSDEDTNHIATYSAENLEDIAEGRTTCSLFAGLAPHGCHCQVTAWSEWTACDKQCSQRTARRSRSIQHAEAFIDPAVDCPPLTEERPCAGSTKIFQVNLPAGVSLGTEAQRAAQFEYCAPDLLATLAKTLQLSREALAQTDGWHEALKQWKFSITIDPGVTSVENAHQELERTLGSATSALYKALMQCFNLQDAPPGSLPTVSLVSSPGSSSLSGCPSTNACTSCESGKRL</sequence>
<dbReference type="InterPro" id="IPR036383">
    <property type="entry name" value="TSP1_rpt_sf"/>
</dbReference>
<keyword evidence="2" id="KW-1133">Transmembrane helix</keyword>
<feature type="compositionally biased region" description="Low complexity" evidence="1">
    <location>
        <begin position="130"/>
        <end position="153"/>
    </location>
</feature>
<feature type="compositionally biased region" description="Acidic residues" evidence="1">
    <location>
        <begin position="25"/>
        <end position="34"/>
    </location>
</feature>
<feature type="compositionally biased region" description="Polar residues" evidence="1">
    <location>
        <begin position="12"/>
        <end position="21"/>
    </location>
</feature>
<name>A0A0F7UR93_TOXGV</name>
<evidence type="ECO:0000256" key="1">
    <source>
        <dbReference type="SAM" id="MobiDB-lite"/>
    </source>
</evidence>
<feature type="compositionally biased region" description="Low complexity" evidence="1">
    <location>
        <begin position="680"/>
        <end position="691"/>
    </location>
</feature>
<protein>
    <submittedName>
        <fullName evidence="3">Thrombospondin type 1 domain-containing protein</fullName>
    </submittedName>
</protein>
<feature type="compositionally biased region" description="Polar residues" evidence="1">
    <location>
        <begin position="100"/>
        <end position="110"/>
    </location>
</feature>
<dbReference type="AlphaFoldDB" id="A0A0F7UR93"/>
<feature type="region of interest" description="Disordered" evidence="1">
    <location>
        <begin position="680"/>
        <end position="703"/>
    </location>
</feature>
<feature type="region of interest" description="Disordered" evidence="1">
    <location>
        <begin position="181"/>
        <end position="203"/>
    </location>
</feature>
<dbReference type="PANTHER" id="PTHR20920">
    <property type="entry name" value="RPE-SPONDIN"/>
    <property type="match status" value="1"/>
</dbReference>
<dbReference type="EMBL" id="LN714493">
    <property type="protein sequence ID" value="CEL72464.1"/>
    <property type="molecule type" value="Genomic_DNA"/>
</dbReference>
<dbReference type="SMART" id="SM00209">
    <property type="entry name" value="TSP1"/>
    <property type="match status" value="2"/>
</dbReference>
<dbReference type="PROSITE" id="PS50092">
    <property type="entry name" value="TSP1"/>
    <property type="match status" value="2"/>
</dbReference>
<dbReference type="Pfam" id="PF00090">
    <property type="entry name" value="TSP_1"/>
    <property type="match status" value="2"/>
</dbReference>
<reference evidence="3" key="1">
    <citation type="journal article" date="2015" name="PLoS ONE">
        <title>Comprehensive Evaluation of Toxoplasma gondii VEG and Neospora caninum LIV Genomes with Tachyzoite Stage Transcriptome and Proteome Defines Novel Transcript Features.</title>
        <authorList>
            <person name="Ramaprasad A."/>
            <person name="Mourier T."/>
            <person name="Naeem R."/>
            <person name="Malas T.B."/>
            <person name="Moussa E."/>
            <person name="Panigrahi A."/>
            <person name="Vermont S.J."/>
            <person name="Otto T.D."/>
            <person name="Wastling J."/>
            <person name="Pain A."/>
        </authorList>
    </citation>
    <scope>NUCLEOTIDE SEQUENCE</scope>
    <source>
        <strain evidence="3">VEG</strain>
    </source>
</reference>
<feature type="region of interest" description="Disordered" evidence="1">
    <location>
        <begin position="1"/>
        <end position="167"/>
    </location>
</feature>